<dbReference type="AlphaFoldDB" id="A0A914M2E0"/>
<sequence length="482" mass="53008">MPSKAKQPNQNPALEVDEEAGFNDGSGDGSTENDDVGRGDGLQIQKNKGKLILDAVTDEGENGARRPATSHNDRGERRVNVGTSSKVKDPSKMRSKTHTFLTCVSQLAMELDKSMKVVTKNDMVELKSMLGQFTDGYENKTVGTLWRILNEDIKQGYRHQYNLALKGDYHDRIGPVGTFAAEMADIQTRREQRLITLEISKHKADSARIAVVAQMADLALKRKHLKDEGVEVPAKLSQMLERWSSIPESGDEEEDEDEDDGAECGDERGDEEANVNDADYSGDEDNEDYSGDEDNEEDASGGYSGYVEKYVNKASIGSGKRKASEYEEVLQDAERRRKGDDGEANKKVRRGGDDVEASKVLATKKGNRRGDGQADEQVLATMKGNRRGDGQRNDAEFNKKYNGDGIVGTVNSRRAYQKYVGELPQPLVDPFTDGEDDRDGRNACSTDIKVEPSAGSGDAEAGEEPSLVKTEVSEMDELCENI</sequence>
<organism evidence="2 3">
    <name type="scientific">Meloidogyne incognita</name>
    <name type="common">Southern root-knot nematode worm</name>
    <name type="synonym">Oxyuris incognita</name>
    <dbReference type="NCBI Taxonomy" id="6306"/>
    <lineage>
        <taxon>Eukaryota</taxon>
        <taxon>Metazoa</taxon>
        <taxon>Ecdysozoa</taxon>
        <taxon>Nematoda</taxon>
        <taxon>Chromadorea</taxon>
        <taxon>Rhabditida</taxon>
        <taxon>Tylenchina</taxon>
        <taxon>Tylenchomorpha</taxon>
        <taxon>Tylenchoidea</taxon>
        <taxon>Meloidogynidae</taxon>
        <taxon>Meloidogyninae</taxon>
        <taxon>Meloidogyne</taxon>
        <taxon>Meloidogyne incognita group</taxon>
    </lineage>
</organism>
<feature type="compositionally biased region" description="Acidic residues" evidence="1">
    <location>
        <begin position="249"/>
        <end position="299"/>
    </location>
</feature>
<evidence type="ECO:0000256" key="1">
    <source>
        <dbReference type="SAM" id="MobiDB-lite"/>
    </source>
</evidence>
<dbReference type="Proteomes" id="UP000887563">
    <property type="component" value="Unplaced"/>
</dbReference>
<dbReference type="WBParaSite" id="Minc3s01193g21577">
    <property type="protein sequence ID" value="Minc3s01193g21577"/>
    <property type="gene ID" value="Minc3s01193g21577"/>
</dbReference>
<accession>A0A914M2E0</accession>
<proteinExistence type="predicted"/>
<feature type="compositionally biased region" description="Polar residues" evidence="1">
    <location>
        <begin position="1"/>
        <end position="12"/>
    </location>
</feature>
<feature type="region of interest" description="Disordered" evidence="1">
    <location>
        <begin position="426"/>
        <end position="482"/>
    </location>
</feature>
<evidence type="ECO:0000313" key="3">
    <source>
        <dbReference type="WBParaSite" id="Minc3s01193g21577"/>
    </source>
</evidence>
<feature type="region of interest" description="Disordered" evidence="1">
    <location>
        <begin position="1"/>
        <end position="94"/>
    </location>
</feature>
<keyword evidence="2" id="KW-1185">Reference proteome</keyword>
<name>A0A914M2E0_MELIC</name>
<reference evidence="3" key="1">
    <citation type="submission" date="2022-11" db="UniProtKB">
        <authorList>
            <consortium name="WormBaseParasite"/>
        </authorList>
    </citation>
    <scope>IDENTIFICATION</scope>
</reference>
<feature type="region of interest" description="Disordered" evidence="1">
    <location>
        <begin position="242"/>
        <end position="376"/>
    </location>
</feature>
<feature type="compositionally biased region" description="Basic and acidic residues" evidence="1">
    <location>
        <begin position="332"/>
        <end position="357"/>
    </location>
</feature>
<evidence type="ECO:0000313" key="2">
    <source>
        <dbReference type="Proteomes" id="UP000887563"/>
    </source>
</evidence>
<feature type="compositionally biased region" description="Acidic residues" evidence="1">
    <location>
        <begin position="473"/>
        <end position="482"/>
    </location>
</feature>
<protein>
    <submittedName>
        <fullName evidence="3">Uncharacterized protein</fullName>
    </submittedName>
</protein>